<dbReference type="GO" id="GO:0008270">
    <property type="term" value="F:zinc ion binding"/>
    <property type="evidence" value="ECO:0007669"/>
    <property type="project" value="UniProtKB-KW"/>
</dbReference>
<reference evidence="5" key="1">
    <citation type="journal article" date="2021" name="PeerJ">
        <title>Extensive microbial diversity within the chicken gut microbiome revealed by metagenomics and culture.</title>
        <authorList>
            <person name="Gilroy R."/>
            <person name="Ravi A."/>
            <person name="Getino M."/>
            <person name="Pursley I."/>
            <person name="Horton D.L."/>
            <person name="Alikhan N.F."/>
            <person name="Baker D."/>
            <person name="Gharbi K."/>
            <person name="Hall N."/>
            <person name="Watson M."/>
            <person name="Adriaenssens E.M."/>
            <person name="Foster-Nyarko E."/>
            <person name="Jarju S."/>
            <person name="Secka A."/>
            <person name="Antonio M."/>
            <person name="Oren A."/>
            <person name="Chaudhuri R.R."/>
            <person name="La Ragione R."/>
            <person name="Hildebrand F."/>
            <person name="Pallen M.J."/>
        </authorList>
    </citation>
    <scope>NUCLEOTIDE SEQUENCE</scope>
    <source>
        <strain evidence="5">ChiGjej4B4-18154</strain>
    </source>
</reference>
<evidence type="ECO:0000313" key="6">
    <source>
        <dbReference type="Proteomes" id="UP000824035"/>
    </source>
</evidence>
<feature type="transmembrane region" description="Helical" evidence="4">
    <location>
        <begin position="203"/>
        <end position="225"/>
    </location>
</feature>
<keyword evidence="4" id="KW-1133">Transmembrane helix</keyword>
<dbReference type="Pfam" id="PF10947">
    <property type="entry name" value="DUF2628"/>
    <property type="match status" value="1"/>
</dbReference>
<dbReference type="InterPro" id="IPR039522">
    <property type="entry name" value="RING_finger_1_prok"/>
</dbReference>
<keyword evidence="4" id="KW-0812">Transmembrane</keyword>
<dbReference type="Pfam" id="PF14446">
    <property type="entry name" value="Prok-RING_1"/>
    <property type="match status" value="1"/>
</dbReference>
<dbReference type="CDD" id="cd15489">
    <property type="entry name" value="PHD_SF"/>
    <property type="match status" value="1"/>
</dbReference>
<dbReference type="SUPFAM" id="SSF57903">
    <property type="entry name" value="FYVE/PHD zinc finger"/>
    <property type="match status" value="1"/>
</dbReference>
<evidence type="ECO:0000256" key="4">
    <source>
        <dbReference type="SAM" id="Phobius"/>
    </source>
</evidence>
<evidence type="ECO:0000313" key="5">
    <source>
        <dbReference type="EMBL" id="HIZ31205.1"/>
    </source>
</evidence>
<dbReference type="PROSITE" id="PS01359">
    <property type="entry name" value="ZF_PHD_1"/>
    <property type="match status" value="1"/>
</dbReference>
<keyword evidence="4" id="KW-0472">Membrane</keyword>
<organism evidence="5 6">
    <name type="scientific">Candidatus Allofournierella merdipullorum</name>
    <dbReference type="NCBI Taxonomy" id="2838595"/>
    <lineage>
        <taxon>Bacteria</taxon>
        <taxon>Bacillati</taxon>
        <taxon>Bacillota</taxon>
        <taxon>Clostridia</taxon>
        <taxon>Eubacteriales</taxon>
        <taxon>Oscillospiraceae</taxon>
        <taxon>Allofournierella</taxon>
    </lineage>
</organism>
<protein>
    <submittedName>
        <fullName evidence="5">DUF2628 domain-containing protein</fullName>
    </submittedName>
</protein>
<dbReference type="EMBL" id="DXBV01000081">
    <property type="protein sequence ID" value="HIZ31205.1"/>
    <property type="molecule type" value="Genomic_DNA"/>
</dbReference>
<accession>A0A9D2IZA9</accession>
<sequence>MADYTGCKCPVCQQPFSDGDDVVVCPECGAPYHRACYQKNAGCLFADRHAPGFEWKPAPGEMPNRETASASQDEIACPACGAMNPAGGLFCESCGAPLRAGGPRYAPGSGPAASGPASYGPAAGPQGYSYTDAQQAAPGMLHPDEDLGGVKARDWAAFLGPNAGYYLMNFKRMAVTGQKLAISFSAFFFGPFYFFYRKMWLPAAIFLTLDVFGVYIPQLLQFLVLADSSLVAGLDLNVFSVVLNVLRVVNLAVQFAAGLFAVYWYRHIGEKRIARTLQSCSPAEAPAALAKAGGVSVIALVVSLSVVFGIYLLLSFMALAPMMAAPLAGLAV</sequence>
<keyword evidence="1" id="KW-0479">Metal-binding</keyword>
<dbReference type="InterPro" id="IPR011011">
    <property type="entry name" value="Znf_FYVE_PHD"/>
</dbReference>
<keyword evidence="3" id="KW-0862">Zinc</keyword>
<gene>
    <name evidence="5" type="ORF">H9813_08275</name>
</gene>
<proteinExistence type="predicted"/>
<feature type="transmembrane region" description="Helical" evidence="4">
    <location>
        <begin position="245"/>
        <end position="265"/>
    </location>
</feature>
<evidence type="ECO:0000256" key="3">
    <source>
        <dbReference type="ARBA" id="ARBA00022833"/>
    </source>
</evidence>
<keyword evidence="2" id="KW-0863">Zinc-finger</keyword>
<feature type="transmembrane region" description="Helical" evidence="4">
    <location>
        <begin position="180"/>
        <end position="196"/>
    </location>
</feature>
<dbReference type="Proteomes" id="UP000824035">
    <property type="component" value="Unassembled WGS sequence"/>
</dbReference>
<dbReference type="InterPro" id="IPR019786">
    <property type="entry name" value="Zinc_finger_PHD-type_CS"/>
</dbReference>
<dbReference type="InterPro" id="IPR024399">
    <property type="entry name" value="DUF2628"/>
</dbReference>
<feature type="transmembrane region" description="Helical" evidence="4">
    <location>
        <begin position="297"/>
        <end position="320"/>
    </location>
</feature>
<comment type="caution">
    <text evidence="5">The sequence shown here is derived from an EMBL/GenBank/DDBJ whole genome shotgun (WGS) entry which is preliminary data.</text>
</comment>
<dbReference type="AlphaFoldDB" id="A0A9D2IZA9"/>
<evidence type="ECO:0000256" key="2">
    <source>
        <dbReference type="ARBA" id="ARBA00022771"/>
    </source>
</evidence>
<name>A0A9D2IZA9_9FIRM</name>
<reference evidence="5" key="2">
    <citation type="submission" date="2021-04" db="EMBL/GenBank/DDBJ databases">
        <authorList>
            <person name="Gilroy R."/>
        </authorList>
    </citation>
    <scope>NUCLEOTIDE SEQUENCE</scope>
    <source>
        <strain evidence="5">ChiGjej4B4-18154</strain>
    </source>
</reference>
<evidence type="ECO:0000256" key="1">
    <source>
        <dbReference type="ARBA" id="ARBA00022723"/>
    </source>
</evidence>